<dbReference type="OrthoDB" id="126335at2759"/>
<evidence type="ECO:0000313" key="2">
    <source>
        <dbReference type="EMBL" id="GMF58487.1"/>
    </source>
</evidence>
<comment type="caution">
    <text evidence="2">The sequence shown here is derived from an EMBL/GenBank/DDBJ whole genome shotgun (WGS) entry which is preliminary data.</text>
</comment>
<reference evidence="2" key="1">
    <citation type="submission" date="2023-04" db="EMBL/GenBank/DDBJ databases">
        <title>Phytophthora fragariaefolia NBRC 109709.</title>
        <authorList>
            <person name="Ichikawa N."/>
            <person name="Sato H."/>
            <person name="Tonouchi N."/>
        </authorList>
    </citation>
    <scope>NUCLEOTIDE SEQUENCE</scope>
    <source>
        <strain evidence="2">NBRC 109709</strain>
    </source>
</reference>
<dbReference type="PANTHER" id="PTHR46599:SF3">
    <property type="entry name" value="PIGGYBAC TRANSPOSABLE ELEMENT-DERIVED PROTEIN 4"/>
    <property type="match status" value="1"/>
</dbReference>
<sequence>MEHVVNPEEVQALRIELDEVKQVRRHVLEVVRPYFNSQRIINMDNYYTSVQLILDLWLKGFYGRGTVHGGSKHFPKHTVLQKEDSTRGDHQQSVAVDHNMLAASWCDGNIVTMVSNSDASTTTTVKR</sequence>
<dbReference type="PANTHER" id="PTHR46599">
    <property type="entry name" value="PIGGYBAC TRANSPOSABLE ELEMENT-DERIVED PROTEIN 4"/>
    <property type="match status" value="1"/>
</dbReference>
<gene>
    <name evidence="2" type="ORF">Pfra01_002513100</name>
</gene>
<keyword evidence="3" id="KW-1185">Reference proteome</keyword>
<evidence type="ECO:0000313" key="3">
    <source>
        <dbReference type="Proteomes" id="UP001165121"/>
    </source>
</evidence>
<organism evidence="2 3">
    <name type="scientific">Phytophthora fragariaefolia</name>
    <dbReference type="NCBI Taxonomy" id="1490495"/>
    <lineage>
        <taxon>Eukaryota</taxon>
        <taxon>Sar</taxon>
        <taxon>Stramenopiles</taxon>
        <taxon>Oomycota</taxon>
        <taxon>Peronosporomycetes</taxon>
        <taxon>Peronosporales</taxon>
        <taxon>Peronosporaceae</taxon>
        <taxon>Phytophthora</taxon>
    </lineage>
</organism>
<accession>A0A9W7D5D6</accession>
<proteinExistence type="predicted"/>
<protein>
    <submittedName>
        <fullName evidence="2">Unnamed protein product</fullName>
    </submittedName>
</protein>
<dbReference type="EMBL" id="BSXT01004665">
    <property type="protein sequence ID" value="GMF58487.1"/>
    <property type="molecule type" value="Genomic_DNA"/>
</dbReference>
<evidence type="ECO:0000259" key="1">
    <source>
        <dbReference type="Pfam" id="PF13843"/>
    </source>
</evidence>
<name>A0A9W7D5D6_9STRA</name>
<dbReference type="Proteomes" id="UP001165121">
    <property type="component" value="Unassembled WGS sequence"/>
</dbReference>
<dbReference type="InterPro" id="IPR029526">
    <property type="entry name" value="PGBD"/>
</dbReference>
<dbReference type="Pfam" id="PF13843">
    <property type="entry name" value="DDE_Tnp_1_7"/>
    <property type="match status" value="1"/>
</dbReference>
<feature type="domain" description="PiggyBac transposable element-derived protein" evidence="1">
    <location>
        <begin position="18"/>
        <end position="120"/>
    </location>
</feature>
<dbReference type="AlphaFoldDB" id="A0A9W7D5D6"/>